<evidence type="ECO:0000256" key="1">
    <source>
        <dbReference type="SAM" id="Coils"/>
    </source>
</evidence>
<evidence type="ECO:0000313" key="3">
    <source>
        <dbReference type="EMBL" id="MBO8486248.1"/>
    </source>
</evidence>
<comment type="caution">
    <text evidence="3">The sequence shown here is derived from an EMBL/GenBank/DDBJ whole genome shotgun (WGS) entry which is preliminary data.</text>
</comment>
<dbReference type="EMBL" id="JADILX010000111">
    <property type="protein sequence ID" value="MBO8486248.1"/>
    <property type="molecule type" value="Genomic_DNA"/>
</dbReference>
<feature type="chain" id="PRO_5039413403" description="TonB-dependent receptor plug domain-containing protein" evidence="2">
    <location>
        <begin position="31"/>
        <end position="257"/>
    </location>
</feature>
<evidence type="ECO:0000256" key="2">
    <source>
        <dbReference type="SAM" id="SignalP"/>
    </source>
</evidence>
<feature type="coiled-coil region" evidence="1">
    <location>
        <begin position="111"/>
        <end position="138"/>
    </location>
</feature>
<evidence type="ECO:0008006" key="5">
    <source>
        <dbReference type="Google" id="ProtNLM"/>
    </source>
</evidence>
<dbReference type="AlphaFoldDB" id="A0A9D9J344"/>
<accession>A0A9D9J344</accession>
<reference evidence="3" key="2">
    <citation type="journal article" date="2021" name="PeerJ">
        <title>Extensive microbial diversity within the chicken gut microbiome revealed by metagenomics and culture.</title>
        <authorList>
            <person name="Gilroy R."/>
            <person name="Ravi A."/>
            <person name="Getino M."/>
            <person name="Pursley I."/>
            <person name="Horton D.L."/>
            <person name="Alikhan N.F."/>
            <person name="Baker D."/>
            <person name="Gharbi K."/>
            <person name="Hall N."/>
            <person name="Watson M."/>
            <person name="Adriaenssens E.M."/>
            <person name="Foster-Nyarko E."/>
            <person name="Jarju S."/>
            <person name="Secka A."/>
            <person name="Antonio M."/>
            <person name="Oren A."/>
            <person name="Chaudhuri R.R."/>
            <person name="La Ragione R."/>
            <person name="Hildebrand F."/>
            <person name="Pallen M.J."/>
        </authorList>
    </citation>
    <scope>NUCLEOTIDE SEQUENCE</scope>
    <source>
        <strain evidence="3">B2-16538</strain>
    </source>
</reference>
<reference evidence="3" key="1">
    <citation type="submission" date="2020-10" db="EMBL/GenBank/DDBJ databases">
        <authorList>
            <person name="Gilroy R."/>
        </authorList>
    </citation>
    <scope>NUCLEOTIDE SEQUENCE</scope>
    <source>
        <strain evidence="3">B2-16538</strain>
    </source>
</reference>
<name>A0A9D9J344_9BACT</name>
<keyword evidence="1" id="KW-0175">Coiled coil</keyword>
<keyword evidence="2" id="KW-0732">Signal</keyword>
<sequence length="257" mass="27951">MTMKTLMISALCAIALCSVQLGVSAKPAQADTLDRYVIDGTNVTDFDGSQLVGKTVKSYDVMTAKSGKTVYRIHTITTSPSLSDLRGKFSGMSLNLDALKELENIDFEEIKKMGSEGLEKLKEQIDGLKDELEIYKNISADVMYRPLIVVDGKETDSIPDPQDIASVIVTRPGSKAALQYGDKARNGVLEISTKKSASLDAADPVVILDGKEVTMDVMKTLVPEKIVSVTVFKNPEDVKKYTDNPDRGVIVIKTKGK</sequence>
<evidence type="ECO:0000313" key="4">
    <source>
        <dbReference type="Proteomes" id="UP000823750"/>
    </source>
</evidence>
<proteinExistence type="predicted"/>
<dbReference type="Proteomes" id="UP000823750">
    <property type="component" value="Unassembled WGS sequence"/>
</dbReference>
<gene>
    <name evidence="3" type="ORF">IAB78_07485</name>
</gene>
<protein>
    <recommendedName>
        <fullName evidence="5">TonB-dependent receptor plug domain-containing protein</fullName>
    </recommendedName>
</protein>
<organism evidence="3 4">
    <name type="scientific">Candidatus Cryptobacteroides excrementavium</name>
    <dbReference type="NCBI Taxonomy" id="2840759"/>
    <lineage>
        <taxon>Bacteria</taxon>
        <taxon>Pseudomonadati</taxon>
        <taxon>Bacteroidota</taxon>
        <taxon>Bacteroidia</taxon>
        <taxon>Bacteroidales</taxon>
        <taxon>Candidatus Cryptobacteroides</taxon>
    </lineage>
</organism>
<feature type="signal peptide" evidence="2">
    <location>
        <begin position="1"/>
        <end position="30"/>
    </location>
</feature>